<dbReference type="EMBL" id="JSVA01000010">
    <property type="protein sequence ID" value="KOF02847.1"/>
    <property type="molecule type" value="Genomic_DNA"/>
</dbReference>
<evidence type="ECO:0000313" key="2">
    <source>
        <dbReference type="Proteomes" id="UP000036908"/>
    </source>
</evidence>
<gene>
    <name evidence="1" type="ORF">OB69_11195</name>
</gene>
<proteinExistence type="predicted"/>
<dbReference type="Proteomes" id="UP000036908">
    <property type="component" value="Unassembled WGS sequence"/>
</dbReference>
<sequence>MEAVITKELLENAMSYEQYLSLLSGLLMEEKTTGENQSEAMLNYARMNDKRMKKWTKIGKLTPETQERLLNITSPLTLLVITEGWCGDAAQNLPFIYKMTQLNPLLEMKMILRDEHPEVIDQFLTNGGRSIPKIIGLDPESLTVLGDWGPRPTEIQNEFLENKKTQERTATEFAVYLHLWYAQDKGITLQNEFLAKLELWNKKQQSLPVQAD</sequence>
<dbReference type="SUPFAM" id="SSF52833">
    <property type="entry name" value="Thioredoxin-like"/>
    <property type="match status" value="1"/>
</dbReference>
<accession>A0A0L8AKT9</accession>
<dbReference type="AlphaFoldDB" id="A0A0L8AKT9"/>
<dbReference type="RefSeq" id="WP_053223805.1">
    <property type="nucleotide sequence ID" value="NZ_JSVA01000010.1"/>
</dbReference>
<evidence type="ECO:0000313" key="1">
    <source>
        <dbReference type="EMBL" id="KOF02847.1"/>
    </source>
</evidence>
<dbReference type="OrthoDB" id="6120799at2"/>
<comment type="caution">
    <text evidence="1">The sequence shown here is derived from an EMBL/GenBank/DDBJ whole genome shotgun (WGS) entry which is preliminary data.</text>
</comment>
<evidence type="ECO:0008006" key="3">
    <source>
        <dbReference type="Google" id="ProtNLM"/>
    </source>
</evidence>
<dbReference type="InterPro" id="IPR036249">
    <property type="entry name" value="Thioredoxin-like_sf"/>
</dbReference>
<reference evidence="2" key="1">
    <citation type="submission" date="2014-11" db="EMBL/GenBank/DDBJ databases">
        <title>Genome sequencing of Roseivirga sp. D-25.</title>
        <authorList>
            <person name="Selvaratnam C."/>
            <person name="Thevarajoo S."/>
            <person name="Goh K.M."/>
            <person name="Eee R."/>
            <person name="Chan K.-G."/>
            <person name="Chong C.S."/>
        </authorList>
    </citation>
    <scope>NUCLEOTIDE SEQUENCE [LARGE SCALE GENOMIC DNA]</scope>
    <source>
        <strain evidence="2">D-25</strain>
    </source>
</reference>
<organism evidence="1 2">
    <name type="scientific">Roseivirga seohaensis subsp. aquiponti</name>
    <dbReference type="NCBI Taxonomy" id="1566026"/>
    <lineage>
        <taxon>Bacteria</taxon>
        <taxon>Pseudomonadati</taxon>
        <taxon>Bacteroidota</taxon>
        <taxon>Cytophagia</taxon>
        <taxon>Cytophagales</taxon>
        <taxon>Roseivirgaceae</taxon>
        <taxon>Roseivirga</taxon>
    </lineage>
</organism>
<keyword evidence="2" id="KW-1185">Reference proteome</keyword>
<dbReference type="PATRIC" id="fig|1566026.4.peg.525"/>
<dbReference type="Pfam" id="PF14595">
    <property type="entry name" value="Thioredoxin_9"/>
    <property type="match status" value="1"/>
</dbReference>
<name>A0A0L8AKT9_9BACT</name>
<protein>
    <recommendedName>
        <fullName evidence="3">Thioredoxin</fullName>
    </recommendedName>
</protein>
<dbReference type="Gene3D" id="3.40.30.10">
    <property type="entry name" value="Glutaredoxin"/>
    <property type="match status" value="1"/>
</dbReference>